<sequence length="53" mass="6039">MSLTSPIDLRQIDLHSNHESLDQGPKLYMEGNTRSPITKSYLTQLKLPQSHAF</sequence>
<gene>
    <name evidence="1" type="ORF">PCANC_04453</name>
</gene>
<name>A0A2N5VUV1_9BASI</name>
<comment type="caution">
    <text evidence="1">The sequence shown here is derived from an EMBL/GenBank/DDBJ whole genome shotgun (WGS) entry which is preliminary data.</text>
</comment>
<dbReference type="EMBL" id="PGCJ01000057">
    <property type="protein sequence ID" value="PLW53736.1"/>
    <property type="molecule type" value="Genomic_DNA"/>
</dbReference>
<reference evidence="1 2" key="1">
    <citation type="submission" date="2017-11" db="EMBL/GenBank/DDBJ databases">
        <title>De novo assembly and phasing of dikaryotic genomes from two isolates of Puccinia coronata f. sp. avenae, the causal agent of oat crown rust.</title>
        <authorList>
            <person name="Miller M.E."/>
            <person name="Zhang Y."/>
            <person name="Omidvar V."/>
            <person name="Sperschneider J."/>
            <person name="Schwessinger B."/>
            <person name="Raley C."/>
            <person name="Palmer J.M."/>
            <person name="Garnica D."/>
            <person name="Upadhyaya N."/>
            <person name="Rathjen J."/>
            <person name="Taylor J.M."/>
            <person name="Park R.F."/>
            <person name="Dodds P.N."/>
            <person name="Hirsch C.D."/>
            <person name="Kianian S.F."/>
            <person name="Figueroa M."/>
        </authorList>
    </citation>
    <scope>NUCLEOTIDE SEQUENCE [LARGE SCALE GENOMIC DNA]</scope>
    <source>
        <strain evidence="1">12NC29</strain>
    </source>
</reference>
<organism evidence="1 2">
    <name type="scientific">Puccinia coronata f. sp. avenae</name>
    <dbReference type="NCBI Taxonomy" id="200324"/>
    <lineage>
        <taxon>Eukaryota</taxon>
        <taxon>Fungi</taxon>
        <taxon>Dikarya</taxon>
        <taxon>Basidiomycota</taxon>
        <taxon>Pucciniomycotina</taxon>
        <taxon>Pucciniomycetes</taxon>
        <taxon>Pucciniales</taxon>
        <taxon>Pucciniaceae</taxon>
        <taxon>Puccinia</taxon>
    </lineage>
</organism>
<accession>A0A2N5VUV1</accession>
<proteinExistence type="predicted"/>
<dbReference type="Proteomes" id="UP000235388">
    <property type="component" value="Unassembled WGS sequence"/>
</dbReference>
<evidence type="ECO:0000313" key="1">
    <source>
        <dbReference type="EMBL" id="PLW53736.1"/>
    </source>
</evidence>
<dbReference type="AlphaFoldDB" id="A0A2N5VUV1"/>
<protein>
    <submittedName>
        <fullName evidence="1">Uncharacterized protein</fullName>
    </submittedName>
</protein>
<keyword evidence="2" id="KW-1185">Reference proteome</keyword>
<evidence type="ECO:0000313" key="2">
    <source>
        <dbReference type="Proteomes" id="UP000235388"/>
    </source>
</evidence>